<sequence length="39" mass="4276">MDRVGQLLVTAQQTVPIIVQLVNTGRIPAQHVKCVLKAH</sequence>
<organism evidence="1 2">
    <name type="scientific">Paralvinella palmiformis</name>
    <dbReference type="NCBI Taxonomy" id="53620"/>
    <lineage>
        <taxon>Eukaryota</taxon>
        <taxon>Metazoa</taxon>
        <taxon>Spiralia</taxon>
        <taxon>Lophotrochozoa</taxon>
        <taxon>Annelida</taxon>
        <taxon>Polychaeta</taxon>
        <taxon>Sedentaria</taxon>
        <taxon>Canalipalpata</taxon>
        <taxon>Terebellida</taxon>
        <taxon>Terebelliformia</taxon>
        <taxon>Alvinellidae</taxon>
        <taxon>Paralvinella</taxon>
    </lineage>
</organism>
<dbReference type="AlphaFoldDB" id="A0AAD9JJI4"/>
<dbReference type="Proteomes" id="UP001208570">
    <property type="component" value="Unassembled WGS sequence"/>
</dbReference>
<reference evidence="1" key="1">
    <citation type="journal article" date="2023" name="Mol. Biol. Evol.">
        <title>Third-Generation Sequencing Reveals the Adaptive Role of the Epigenome in Three Deep-Sea Polychaetes.</title>
        <authorList>
            <person name="Perez M."/>
            <person name="Aroh O."/>
            <person name="Sun Y."/>
            <person name="Lan Y."/>
            <person name="Juniper S.K."/>
            <person name="Young C.R."/>
            <person name="Angers B."/>
            <person name="Qian P.Y."/>
        </authorList>
    </citation>
    <scope>NUCLEOTIDE SEQUENCE</scope>
    <source>
        <strain evidence="1">P08H-3</strain>
    </source>
</reference>
<evidence type="ECO:0000313" key="2">
    <source>
        <dbReference type="Proteomes" id="UP001208570"/>
    </source>
</evidence>
<keyword evidence="2" id="KW-1185">Reference proteome</keyword>
<comment type="caution">
    <text evidence="1">The sequence shown here is derived from an EMBL/GenBank/DDBJ whole genome shotgun (WGS) entry which is preliminary data.</text>
</comment>
<accession>A0AAD9JJI4</accession>
<dbReference type="EMBL" id="JAODUP010000283">
    <property type="protein sequence ID" value="KAK2153857.1"/>
    <property type="molecule type" value="Genomic_DNA"/>
</dbReference>
<gene>
    <name evidence="1" type="ORF">LSH36_283g03142</name>
</gene>
<protein>
    <submittedName>
        <fullName evidence="1">Uncharacterized protein</fullName>
    </submittedName>
</protein>
<feature type="non-terminal residue" evidence="1">
    <location>
        <position position="1"/>
    </location>
</feature>
<name>A0AAD9JJI4_9ANNE</name>
<proteinExistence type="predicted"/>
<evidence type="ECO:0000313" key="1">
    <source>
        <dbReference type="EMBL" id="KAK2153857.1"/>
    </source>
</evidence>